<feature type="region of interest" description="Disordered" evidence="1">
    <location>
        <begin position="204"/>
        <end position="233"/>
    </location>
</feature>
<evidence type="ECO:0000313" key="3">
    <source>
        <dbReference type="Proteomes" id="UP000789595"/>
    </source>
</evidence>
<sequence>APLDRLRGAKAAATQRAPRRTLFDTPASPRWAAPRPVAFRAPNSPQHGRPQRRHDRRGRGRRREHRGRQTGGLGHADEGPPRPPRTRRGLRLAARRRVRKTRQRGAVRRRERRRPAVTRDREGPGARGHWPRARRRRAPRATEVRRGEKGHGRPGDFRPHGRPVVAHPREQKLRLRRRRRDERLLGGGQARAALHVPVARRLPRAREGDRPGLRGQVRRDQRPGAVRRRGGDRAHHDFCTLRQQAGRRHSDQADLAGFWLQNRLRPHLGLLGARGDRAAGQLAAGRVDLDEARGVGRVVREGDALPGGVLAYERCFCQRRRAERAAMRDDGAERSTLGRRARVGVGVARAGGRRFCGGPGEGEGNDQAEHCLFPLESPLFSLSDATDARRATRAGYQAPRGFVTGARV</sequence>
<dbReference type="EMBL" id="CAKKNE010000004">
    <property type="protein sequence ID" value="CAH0373553.1"/>
    <property type="molecule type" value="Genomic_DNA"/>
</dbReference>
<evidence type="ECO:0000313" key="2">
    <source>
        <dbReference type="EMBL" id="CAH0373553.1"/>
    </source>
</evidence>
<dbReference type="Proteomes" id="UP000789595">
    <property type="component" value="Unassembled WGS sequence"/>
</dbReference>
<reference evidence="2" key="1">
    <citation type="submission" date="2021-11" db="EMBL/GenBank/DDBJ databases">
        <authorList>
            <consortium name="Genoscope - CEA"/>
            <person name="William W."/>
        </authorList>
    </citation>
    <scope>NUCLEOTIDE SEQUENCE</scope>
</reference>
<feature type="region of interest" description="Disordered" evidence="1">
    <location>
        <begin position="1"/>
        <end position="169"/>
    </location>
</feature>
<feature type="compositionally biased region" description="Basic residues" evidence="1">
    <location>
        <begin position="129"/>
        <end position="139"/>
    </location>
</feature>
<organism evidence="2 3">
    <name type="scientific">Pelagomonas calceolata</name>
    <dbReference type="NCBI Taxonomy" id="35677"/>
    <lineage>
        <taxon>Eukaryota</taxon>
        <taxon>Sar</taxon>
        <taxon>Stramenopiles</taxon>
        <taxon>Ochrophyta</taxon>
        <taxon>Pelagophyceae</taxon>
        <taxon>Pelagomonadales</taxon>
        <taxon>Pelagomonadaceae</taxon>
        <taxon>Pelagomonas</taxon>
    </lineage>
</organism>
<feature type="compositionally biased region" description="Basic residues" evidence="1">
    <location>
        <begin position="84"/>
        <end position="116"/>
    </location>
</feature>
<feature type="non-terminal residue" evidence="2">
    <location>
        <position position="1"/>
    </location>
</feature>
<protein>
    <submittedName>
        <fullName evidence="2">Uncharacterized protein</fullName>
    </submittedName>
</protein>
<evidence type="ECO:0000256" key="1">
    <source>
        <dbReference type="SAM" id="MobiDB-lite"/>
    </source>
</evidence>
<dbReference type="AlphaFoldDB" id="A0A8J2SJQ6"/>
<comment type="caution">
    <text evidence="2">The sequence shown here is derived from an EMBL/GenBank/DDBJ whole genome shotgun (WGS) entry which is preliminary data.</text>
</comment>
<proteinExistence type="predicted"/>
<feature type="compositionally biased region" description="Basic and acidic residues" evidence="1">
    <location>
        <begin position="140"/>
        <end position="159"/>
    </location>
</feature>
<feature type="compositionally biased region" description="Basic and acidic residues" evidence="1">
    <location>
        <begin position="204"/>
        <end position="222"/>
    </location>
</feature>
<accession>A0A8J2SJQ6</accession>
<name>A0A8J2SJQ6_9STRA</name>
<feature type="compositionally biased region" description="Basic residues" evidence="1">
    <location>
        <begin position="49"/>
        <end position="68"/>
    </location>
</feature>
<gene>
    <name evidence="2" type="ORF">PECAL_4P07610</name>
</gene>
<keyword evidence="3" id="KW-1185">Reference proteome</keyword>